<gene>
    <name evidence="21" type="ORF">GBK04_15090</name>
</gene>
<dbReference type="SUPFAM" id="SSF53955">
    <property type="entry name" value="Lysozyme-like"/>
    <property type="match status" value="1"/>
</dbReference>
<evidence type="ECO:0000256" key="2">
    <source>
        <dbReference type="ARBA" id="ARBA00004752"/>
    </source>
</evidence>
<dbReference type="Pfam" id="PF00905">
    <property type="entry name" value="Transpeptidase"/>
    <property type="match status" value="1"/>
</dbReference>
<evidence type="ECO:0000313" key="22">
    <source>
        <dbReference type="Proteomes" id="UP000479293"/>
    </source>
</evidence>
<evidence type="ECO:0000313" key="21">
    <source>
        <dbReference type="EMBL" id="MPR34645.1"/>
    </source>
</evidence>
<keyword evidence="6" id="KW-0121">Carboxypeptidase</keyword>
<dbReference type="PANTHER" id="PTHR32282:SF11">
    <property type="entry name" value="PENICILLIN-BINDING PROTEIN 1B"/>
    <property type="match status" value="1"/>
</dbReference>
<evidence type="ECO:0000259" key="19">
    <source>
        <dbReference type="Pfam" id="PF00905"/>
    </source>
</evidence>
<keyword evidence="15" id="KW-0961">Cell wall biogenesis/degradation</keyword>
<reference evidence="21 22" key="1">
    <citation type="submission" date="2019-10" db="EMBL/GenBank/DDBJ databases">
        <title>Draft Genome Sequence of Cytophagaceae sp. SJW1-29.</title>
        <authorList>
            <person name="Choi A."/>
        </authorList>
    </citation>
    <scope>NUCLEOTIDE SEQUENCE [LARGE SCALE GENOMIC DNA]</scope>
    <source>
        <strain evidence="21 22">SJW1-29</strain>
    </source>
</reference>
<dbReference type="PANTHER" id="PTHR32282">
    <property type="entry name" value="BINDING PROTEIN TRANSPEPTIDASE, PUTATIVE-RELATED"/>
    <property type="match status" value="1"/>
</dbReference>
<dbReference type="GO" id="GO:0030288">
    <property type="term" value="C:outer membrane-bounded periplasmic space"/>
    <property type="evidence" value="ECO:0007669"/>
    <property type="project" value="TreeGrafter"/>
</dbReference>
<evidence type="ECO:0000256" key="18">
    <source>
        <dbReference type="SAM" id="MobiDB-lite"/>
    </source>
</evidence>
<evidence type="ECO:0000256" key="12">
    <source>
        <dbReference type="ARBA" id="ARBA00022984"/>
    </source>
</evidence>
<dbReference type="InterPro" id="IPR001264">
    <property type="entry name" value="Glyco_trans_51"/>
</dbReference>
<keyword evidence="5" id="KW-1003">Cell membrane</keyword>
<dbReference type="AlphaFoldDB" id="A0A7C9F440"/>
<evidence type="ECO:0000259" key="20">
    <source>
        <dbReference type="Pfam" id="PF00912"/>
    </source>
</evidence>
<evidence type="ECO:0000256" key="6">
    <source>
        <dbReference type="ARBA" id="ARBA00022645"/>
    </source>
</evidence>
<comment type="caution">
    <text evidence="21">The sequence shown here is derived from an EMBL/GenBank/DDBJ whole genome shotgun (WGS) entry which is preliminary data.</text>
</comment>
<evidence type="ECO:0000256" key="13">
    <source>
        <dbReference type="ARBA" id="ARBA00023136"/>
    </source>
</evidence>
<dbReference type="GO" id="GO:0005886">
    <property type="term" value="C:plasma membrane"/>
    <property type="evidence" value="ECO:0007669"/>
    <property type="project" value="UniProtKB-SubCell"/>
</dbReference>
<feature type="domain" description="Penicillin-binding protein transpeptidase" evidence="19">
    <location>
        <begin position="386"/>
        <end position="621"/>
    </location>
</feature>
<comment type="similarity">
    <text evidence="4">In the N-terminal section; belongs to the glycosyltransferase 51 family.</text>
</comment>
<evidence type="ECO:0000256" key="1">
    <source>
        <dbReference type="ARBA" id="ARBA00004236"/>
    </source>
</evidence>
<evidence type="ECO:0000256" key="15">
    <source>
        <dbReference type="ARBA" id="ARBA00023316"/>
    </source>
</evidence>
<keyword evidence="8" id="KW-0328">Glycosyltransferase</keyword>
<dbReference type="InterPro" id="IPR023346">
    <property type="entry name" value="Lysozyme-like_dom_sf"/>
</dbReference>
<dbReference type="GO" id="GO:0008658">
    <property type="term" value="F:penicillin binding"/>
    <property type="evidence" value="ECO:0007669"/>
    <property type="project" value="InterPro"/>
</dbReference>
<dbReference type="GO" id="GO:0071555">
    <property type="term" value="P:cell wall organization"/>
    <property type="evidence" value="ECO:0007669"/>
    <property type="project" value="UniProtKB-KW"/>
</dbReference>
<evidence type="ECO:0000256" key="7">
    <source>
        <dbReference type="ARBA" id="ARBA00022670"/>
    </source>
</evidence>
<protein>
    <submittedName>
        <fullName evidence="21">Penicillin-binding protein</fullName>
    </submittedName>
</protein>
<accession>A0A7C9F440</accession>
<dbReference type="InterPro" id="IPR036950">
    <property type="entry name" value="PBP_transglycosylase"/>
</dbReference>
<dbReference type="InterPro" id="IPR050396">
    <property type="entry name" value="Glycosyltr_51/Transpeptidase"/>
</dbReference>
<dbReference type="Gene3D" id="3.40.710.10">
    <property type="entry name" value="DD-peptidase/beta-lactamase superfamily"/>
    <property type="match status" value="2"/>
</dbReference>
<evidence type="ECO:0000256" key="14">
    <source>
        <dbReference type="ARBA" id="ARBA00023268"/>
    </source>
</evidence>
<dbReference type="InterPro" id="IPR001460">
    <property type="entry name" value="PCN-bd_Tpept"/>
</dbReference>
<dbReference type="EMBL" id="WHLY01000002">
    <property type="protein sequence ID" value="MPR34645.1"/>
    <property type="molecule type" value="Genomic_DNA"/>
</dbReference>
<dbReference type="Proteomes" id="UP000479293">
    <property type="component" value="Unassembled WGS sequence"/>
</dbReference>
<feature type="region of interest" description="Disordered" evidence="18">
    <location>
        <begin position="709"/>
        <end position="736"/>
    </location>
</feature>
<evidence type="ECO:0000256" key="5">
    <source>
        <dbReference type="ARBA" id="ARBA00022475"/>
    </source>
</evidence>
<sequence length="736" mass="83191">MGFFGDMPSRKELKDKRNDTASEVYSADSVLLGRYFLYDRTNITYQDIDTTVIKALVATEDARFYKHGGVDFRSLARVLVKSILLQKESSGGGSTLTQQLAKNLYPRRDYLFLEMPINKVREMVIARRLEAVYTKPEILELYLNTVSFGGTIFGVERAARYFFNTPAKKLKQEQAAVLVGMLKATTSYNPRSHPERAKKRRNVVLAQMAKYGYLTPEKATALQKLDLGLKKEKVAAKEQEENLAPYFREQLRVELAEWCTHQSKPNGDPYNLYTDGLKIYTTLDSRMQREAERAVSRRMATLQKQFDAHWQGRNPWGQDQTVLANAMRQSVRYKRMQAAGASEEEIKKAFEKRVPMTVYGWNGSVRRTMSPMDSLAYYMKFLNTGMVAMEPATGFVRAWVGGINHSLFKYDHVTSKRQVGSTFKPIVYAAALEKGIRPCDYIENKLTTYEQYEGWSPQNADNQYGGRYSLEGALSNSVNTVSAQLIMKVGVPYTIRLARALGIESDLPPVPSLALGTADLSLLEMVGAYTAFANQGRISQPIYVTKIVDRTGKVLRENNSEPHKKVLSADNAATMLHMMQAVVNEGSAARLRSTFGLSLDIAGKTGTTQNQTDGWFIGITPGLVTGVWVGGESPLVRFRSLDLGQGARTAMPIWGEFTSRLVRSGYYSKKPPFEPLSESLQSRLDCVPYLEDEPTFFEKIVDALPFNIPTKEERQERKQSRKERRAERRAERKRDN</sequence>
<dbReference type="SUPFAM" id="SSF56601">
    <property type="entry name" value="beta-lactamase/transpeptidase-like"/>
    <property type="match status" value="1"/>
</dbReference>
<dbReference type="GO" id="GO:0008955">
    <property type="term" value="F:peptidoglycan glycosyltransferase activity"/>
    <property type="evidence" value="ECO:0007669"/>
    <property type="project" value="UniProtKB-EC"/>
</dbReference>
<keyword evidence="11" id="KW-0133">Cell shape</keyword>
<evidence type="ECO:0000256" key="16">
    <source>
        <dbReference type="ARBA" id="ARBA00034000"/>
    </source>
</evidence>
<dbReference type="GO" id="GO:0009002">
    <property type="term" value="F:serine-type D-Ala-D-Ala carboxypeptidase activity"/>
    <property type="evidence" value="ECO:0007669"/>
    <property type="project" value="UniProtKB-EC"/>
</dbReference>
<evidence type="ECO:0000256" key="3">
    <source>
        <dbReference type="ARBA" id="ARBA00007090"/>
    </source>
</evidence>
<comment type="similarity">
    <text evidence="3">In the C-terminal section; belongs to the transpeptidase family.</text>
</comment>
<evidence type="ECO:0000256" key="8">
    <source>
        <dbReference type="ARBA" id="ARBA00022676"/>
    </source>
</evidence>
<feature type="domain" description="Glycosyl transferase family 51" evidence="20">
    <location>
        <begin position="39"/>
        <end position="208"/>
    </location>
</feature>
<keyword evidence="14" id="KW-0511">Multifunctional enzyme</keyword>
<dbReference type="GO" id="GO:0006508">
    <property type="term" value="P:proteolysis"/>
    <property type="evidence" value="ECO:0007669"/>
    <property type="project" value="UniProtKB-KW"/>
</dbReference>
<comment type="catalytic activity">
    <reaction evidence="16">
        <text>Preferential cleavage: (Ac)2-L-Lys-D-Ala-|-D-Ala. Also transpeptidation of peptidyl-alanyl moieties that are N-acyl substituents of D-alanine.</text>
        <dbReference type="EC" id="3.4.16.4"/>
    </reaction>
</comment>
<dbReference type="GO" id="GO:0009252">
    <property type="term" value="P:peptidoglycan biosynthetic process"/>
    <property type="evidence" value="ECO:0007669"/>
    <property type="project" value="UniProtKB-KW"/>
</dbReference>
<comment type="catalytic activity">
    <reaction evidence="17">
        <text>[GlcNAc-(1-&gt;4)-Mur2Ac(oyl-L-Ala-gamma-D-Glu-L-Lys-D-Ala-D-Ala)](n)-di-trans,octa-cis-undecaprenyl diphosphate + beta-D-GlcNAc-(1-&gt;4)-Mur2Ac(oyl-L-Ala-gamma-D-Glu-L-Lys-D-Ala-D-Ala)-di-trans,octa-cis-undecaprenyl diphosphate = [GlcNAc-(1-&gt;4)-Mur2Ac(oyl-L-Ala-gamma-D-Glu-L-Lys-D-Ala-D-Ala)](n+1)-di-trans,octa-cis-undecaprenyl diphosphate + di-trans,octa-cis-undecaprenyl diphosphate + H(+)</text>
        <dbReference type="Rhea" id="RHEA:23708"/>
        <dbReference type="Rhea" id="RHEA-COMP:9602"/>
        <dbReference type="Rhea" id="RHEA-COMP:9603"/>
        <dbReference type="ChEBI" id="CHEBI:15378"/>
        <dbReference type="ChEBI" id="CHEBI:58405"/>
        <dbReference type="ChEBI" id="CHEBI:60033"/>
        <dbReference type="ChEBI" id="CHEBI:78435"/>
        <dbReference type="EC" id="2.4.99.28"/>
    </reaction>
</comment>
<name>A0A7C9F440_9BACT</name>
<dbReference type="InterPro" id="IPR012338">
    <property type="entry name" value="Beta-lactam/transpept-like"/>
</dbReference>
<proteinExistence type="inferred from homology"/>
<keyword evidence="9" id="KW-0808">Transferase</keyword>
<keyword evidence="13" id="KW-0472">Membrane</keyword>
<evidence type="ECO:0000256" key="4">
    <source>
        <dbReference type="ARBA" id="ARBA00007739"/>
    </source>
</evidence>
<dbReference type="Gene3D" id="1.10.3810.10">
    <property type="entry name" value="Biosynthetic peptidoglycan transglycosylase-like"/>
    <property type="match status" value="1"/>
</dbReference>
<evidence type="ECO:0000256" key="10">
    <source>
        <dbReference type="ARBA" id="ARBA00022801"/>
    </source>
</evidence>
<keyword evidence="12" id="KW-0573">Peptidoglycan synthesis</keyword>
<feature type="compositionally biased region" description="Basic and acidic residues" evidence="18">
    <location>
        <begin position="710"/>
        <end position="736"/>
    </location>
</feature>
<dbReference type="GO" id="GO:0008360">
    <property type="term" value="P:regulation of cell shape"/>
    <property type="evidence" value="ECO:0007669"/>
    <property type="project" value="UniProtKB-KW"/>
</dbReference>
<evidence type="ECO:0000256" key="17">
    <source>
        <dbReference type="ARBA" id="ARBA00049902"/>
    </source>
</evidence>
<evidence type="ECO:0000256" key="9">
    <source>
        <dbReference type="ARBA" id="ARBA00022679"/>
    </source>
</evidence>
<keyword evidence="10" id="KW-0378">Hydrolase</keyword>
<dbReference type="Pfam" id="PF00912">
    <property type="entry name" value="Transgly"/>
    <property type="match status" value="1"/>
</dbReference>
<comment type="subcellular location">
    <subcellularLocation>
        <location evidence="1">Cell membrane</location>
    </subcellularLocation>
</comment>
<organism evidence="21 22">
    <name type="scientific">Salmonirosea aquatica</name>
    <dbReference type="NCBI Taxonomy" id="2654236"/>
    <lineage>
        <taxon>Bacteria</taxon>
        <taxon>Pseudomonadati</taxon>
        <taxon>Bacteroidota</taxon>
        <taxon>Cytophagia</taxon>
        <taxon>Cytophagales</taxon>
        <taxon>Spirosomataceae</taxon>
        <taxon>Salmonirosea</taxon>
    </lineage>
</organism>
<comment type="pathway">
    <text evidence="2">Cell wall biogenesis; peptidoglycan biosynthesis.</text>
</comment>
<keyword evidence="7" id="KW-0645">Protease</keyword>
<keyword evidence="22" id="KW-1185">Reference proteome</keyword>
<evidence type="ECO:0000256" key="11">
    <source>
        <dbReference type="ARBA" id="ARBA00022960"/>
    </source>
</evidence>